<organism evidence="6 7">
    <name type="scientific">Virgibacillus natechei</name>
    <dbReference type="NCBI Taxonomy" id="1216297"/>
    <lineage>
        <taxon>Bacteria</taxon>
        <taxon>Bacillati</taxon>
        <taxon>Bacillota</taxon>
        <taxon>Bacilli</taxon>
        <taxon>Bacillales</taxon>
        <taxon>Bacillaceae</taxon>
        <taxon>Virgibacillus</taxon>
    </lineage>
</organism>
<evidence type="ECO:0000313" key="6">
    <source>
        <dbReference type="EMBL" id="MBP1970624.1"/>
    </source>
</evidence>
<dbReference type="PANTHER" id="PTHR12544:SF32">
    <property type="entry name" value="GLUTAMINASE 1"/>
    <property type="match status" value="1"/>
</dbReference>
<protein>
    <recommendedName>
        <fullName evidence="2 5">Glutaminase</fullName>
        <ecNumber evidence="2 5">3.5.1.2</ecNumber>
    </recommendedName>
</protein>
<dbReference type="NCBIfam" id="TIGR03814">
    <property type="entry name" value="Gln_ase"/>
    <property type="match status" value="1"/>
</dbReference>
<evidence type="ECO:0000256" key="5">
    <source>
        <dbReference type="HAMAP-Rule" id="MF_00313"/>
    </source>
</evidence>
<evidence type="ECO:0000313" key="7">
    <source>
        <dbReference type="Proteomes" id="UP001519345"/>
    </source>
</evidence>
<comment type="subunit">
    <text evidence="5">Homotetramer.</text>
</comment>
<feature type="binding site" evidence="5">
    <location>
        <position position="190"/>
    </location>
    <ligand>
        <name>substrate</name>
    </ligand>
</feature>
<feature type="binding site" evidence="5">
    <location>
        <position position="221"/>
    </location>
    <ligand>
        <name>substrate</name>
    </ligand>
</feature>
<dbReference type="InterPro" id="IPR015868">
    <property type="entry name" value="Glutaminase"/>
</dbReference>
<feature type="binding site" evidence="5">
    <location>
        <position position="94"/>
    </location>
    <ligand>
        <name>substrate</name>
    </ligand>
</feature>
<dbReference type="NCBIfam" id="NF009021">
    <property type="entry name" value="PRK12357.1"/>
    <property type="match status" value="1"/>
</dbReference>
<dbReference type="EC" id="3.5.1.2" evidence="2 5"/>
<dbReference type="Pfam" id="PF04960">
    <property type="entry name" value="Glutaminase"/>
    <property type="match status" value="1"/>
</dbReference>
<comment type="catalytic activity">
    <reaction evidence="4 5">
        <text>L-glutamine + H2O = L-glutamate + NH4(+)</text>
        <dbReference type="Rhea" id="RHEA:15889"/>
        <dbReference type="ChEBI" id="CHEBI:15377"/>
        <dbReference type="ChEBI" id="CHEBI:28938"/>
        <dbReference type="ChEBI" id="CHEBI:29985"/>
        <dbReference type="ChEBI" id="CHEBI:58359"/>
        <dbReference type="EC" id="3.5.1.2"/>
    </reaction>
</comment>
<feature type="binding site" evidence="5">
    <location>
        <position position="291"/>
    </location>
    <ligand>
        <name>substrate</name>
    </ligand>
</feature>
<dbReference type="Gene3D" id="3.40.710.10">
    <property type="entry name" value="DD-peptidase/beta-lactamase superfamily"/>
    <property type="match status" value="1"/>
</dbReference>
<comment type="caution">
    <text evidence="6">The sequence shown here is derived from an EMBL/GenBank/DDBJ whole genome shotgun (WGS) entry which is preliminary data.</text>
</comment>
<reference evidence="6 7" key="1">
    <citation type="submission" date="2021-03" db="EMBL/GenBank/DDBJ databases">
        <title>Genomic Encyclopedia of Type Strains, Phase IV (KMG-IV): sequencing the most valuable type-strain genomes for metagenomic binning, comparative biology and taxonomic classification.</title>
        <authorList>
            <person name="Goeker M."/>
        </authorList>
    </citation>
    <scope>NUCLEOTIDE SEQUENCE [LARGE SCALE GENOMIC DNA]</scope>
    <source>
        <strain evidence="6 7">DSM 25609</strain>
    </source>
</reference>
<keyword evidence="5" id="KW-0007">Acetylation</keyword>
<dbReference type="InterPro" id="IPR012338">
    <property type="entry name" value="Beta-lactam/transpept-like"/>
</dbReference>
<keyword evidence="7" id="KW-1185">Reference proteome</keyword>
<name>A0ABS4II42_9BACI</name>
<dbReference type="SUPFAM" id="SSF56601">
    <property type="entry name" value="beta-lactamase/transpeptidase-like"/>
    <property type="match status" value="1"/>
</dbReference>
<evidence type="ECO:0000256" key="1">
    <source>
        <dbReference type="ARBA" id="ARBA00011076"/>
    </source>
</evidence>
<feature type="binding site" evidence="5">
    <location>
        <position position="273"/>
    </location>
    <ligand>
        <name>substrate</name>
    </ligand>
</feature>
<feature type="binding site" evidence="5">
    <location>
        <position position="146"/>
    </location>
    <ligand>
        <name>substrate</name>
    </ligand>
</feature>
<dbReference type="PANTHER" id="PTHR12544">
    <property type="entry name" value="GLUTAMINASE"/>
    <property type="match status" value="1"/>
</dbReference>
<dbReference type="HAMAP" id="MF_00313">
    <property type="entry name" value="Glutaminase"/>
    <property type="match status" value="1"/>
</dbReference>
<dbReference type="Proteomes" id="UP001519345">
    <property type="component" value="Unassembled WGS sequence"/>
</dbReference>
<comment type="similarity">
    <text evidence="1 5">Belongs to the glutaminase family.</text>
</comment>
<accession>A0ABS4II42</accession>
<gene>
    <name evidence="5" type="primary">glsA</name>
    <name evidence="6" type="ORF">J2Z83_002760</name>
</gene>
<dbReference type="EMBL" id="JAGGKX010000015">
    <property type="protein sequence ID" value="MBP1970624.1"/>
    <property type="molecule type" value="Genomic_DNA"/>
</dbReference>
<evidence type="ECO:0000256" key="3">
    <source>
        <dbReference type="ARBA" id="ARBA00022801"/>
    </source>
</evidence>
<sequence length="348" mass="38489">MKCMNKHTDTISEVVATMVQGATNWNTELTQEWLQEYVDDWVSFYRKRTADGEVASYIPILEEANRDHLGISIVGNNGMTVRSGDADIPFTIQSISKVLTFVVACMERGLSYILDRVDVEPTGGSFNSIMHLEISRVEKPFNPFVNAGAITVTSMLEGKTSDQKLEPFYELLEKMLDYRPALNVDVYESERDSSMRNRAIGYYLLETGFLESDLNVTLETYFKQCSVEITIDDLARIGMIIANDGENPANQEEIIPRQVARLAKALMLTCGMYDASGKFAAYVGVPAKSGVSGGIIALSPSRARDETLPFMSGCGIGVYGPALDDKGNSIAGIRLLRHIANQWDLSVF</sequence>
<dbReference type="Gene3D" id="1.10.1500.10">
    <property type="match status" value="1"/>
</dbReference>
<proteinExistence type="inferred from homology"/>
<evidence type="ECO:0000256" key="4">
    <source>
        <dbReference type="ARBA" id="ARBA00049534"/>
    </source>
</evidence>
<evidence type="ECO:0000256" key="2">
    <source>
        <dbReference type="ARBA" id="ARBA00012918"/>
    </source>
</evidence>
<feature type="binding site" evidence="5">
    <location>
        <position position="197"/>
    </location>
    <ligand>
        <name>substrate</name>
    </ligand>
</feature>
<keyword evidence="3 5" id="KW-0378">Hydrolase</keyword>
<dbReference type="GO" id="GO:0004359">
    <property type="term" value="F:glutaminase activity"/>
    <property type="evidence" value="ECO:0007669"/>
    <property type="project" value="UniProtKB-EC"/>
</dbReference>